<dbReference type="STRING" id="208445.SAMN04489727_4586"/>
<protein>
    <submittedName>
        <fullName evidence="2">Sulfide:quinone oxidoreductase</fullName>
    </submittedName>
</protein>
<dbReference type="EMBL" id="FNSO01000004">
    <property type="protein sequence ID" value="SEC66139.1"/>
    <property type="molecule type" value="Genomic_DNA"/>
</dbReference>
<dbReference type="SUPFAM" id="SSF51905">
    <property type="entry name" value="FAD/NAD(P)-binding domain"/>
    <property type="match status" value="2"/>
</dbReference>
<accession>A0A1H4UBI7</accession>
<dbReference type="GO" id="GO:0016491">
    <property type="term" value="F:oxidoreductase activity"/>
    <property type="evidence" value="ECO:0007669"/>
    <property type="project" value="InterPro"/>
</dbReference>
<keyword evidence="3" id="KW-1185">Reference proteome</keyword>
<evidence type="ECO:0000313" key="3">
    <source>
        <dbReference type="Proteomes" id="UP000199622"/>
    </source>
</evidence>
<proteinExistence type="predicted"/>
<feature type="domain" description="FAD/NAD(P)-binding" evidence="1">
    <location>
        <begin position="5"/>
        <end position="123"/>
    </location>
</feature>
<dbReference type="PANTHER" id="PTHR43755:SF1">
    <property type="entry name" value="FAD-DEPENDENT PYRIDINE NUCLEOTIDE-DISULPHIDE OXIDOREDUCTASE"/>
    <property type="match status" value="1"/>
</dbReference>
<name>A0A1H4UBI7_9PSEU</name>
<dbReference type="RefSeq" id="WP_091310653.1">
    <property type="nucleotide sequence ID" value="NZ_FNSO01000004.1"/>
</dbReference>
<sequence length="419" mass="45358">MSPTHVVVLGSGFAGLETAFALRALANPDRVRLTLVSDRDDFLFRPNSIYLPFGAAEAPLHVPLAKPLRRREIEARVASAEGVDTERGVVHTSHEPVPYDHLVIATGAAMRPEEVPGLAEYARTVWTPGQLHALGEELQWVAQHARHGRLQQVLFLVPPGNKCAGPLYEITLMLDTWLRRREVRDNVQIAFATSEKSYVQAFGPKLHDVVAAEFAARGIEGRTGVEPDKVSELEVAFTDGTSHEFDLLVAFPPYVAAQRFEGLPADDRGFLVCEESKREVLGHPGVYAPGDAGDFPVKQAFLALLQAQAVAGQIAADTGVHLPGPGFEPVSMCVLEMFDKATFAQVPLSVTGDPARPVVVDPAKLDAYRVGTSAAWRLGKKALGTYVPGRFRAGLPVHAGAGWDSMAFGLRGATRWLAR</sequence>
<dbReference type="PANTHER" id="PTHR43755">
    <property type="match status" value="1"/>
</dbReference>
<dbReference type="InterPro" id="IPR023753">
    <property type="entry name" value="FAD/NAD-binding_dom"/>
</dbReference>
<dbReference type="InterPro" id="IPR052541">
    <property type="entry name" value="SQRD"/>
</dbReference>
<organism evidence="2 3">
    <name type="scientific">Amycolatopsis tolypomycina</name>
    <dbReference type="NCBI Taxonomy" id="208445"/>
    <lineage>
        <taxon>Bacteria</taxon>
        <taxon>Bacillati</taxon>
        <taxon>Actinomycetota</taxon>
        <taxon>Actinomycetes</taxon>
        <taxon>Pseudonocardiales</taxon>
        <taxon>Pseudonocardiaceae</taxon>
        <taxon>Amycolatopsis</taxon>
    </lineage>
</organism>
<gene>
    <name evidence="2" type="ORF">SAMN04489727_4586</name>
</gene>
<dbReference type="PRINTS" id="PR00368">
    <property type="entry name" value="FADPNR"/>
</dbReference>
<dbReference type="AlphaFoldDB" id="A0A1H4UBI7"/>
<dbReference type="PRINTS" id="PR00469">
    <property type="entry name" value="PNDRDTASEII"/>
</dbReference>
<dbReference type="InterPro" id="IPR036188">
    <property type="entry name" value="FAD/NAD-bd_sf"/>
</dbReference>
<reference evidence="3" key="1">
    <citation type="submission" date="2016-10" db="EMBL/GenBank/DDBJ databases">
        <authorList>
            <person name="Varghese N."/>
            <person name="Submissions S."/>
        </authorList>
    </citation>
    <scope>NUCLEOTIDE SEQUENCE [LARGE SCALE GENOMIC DNA]</scope>
    <source>
        <strain evidence="3">DSM 44544</strain>
    </source>
</reference>
<evidence type="ECO:0000259" key="1">
    <source>
        <dbReference type="Pfam" id="PF07992"/>
    </source>
</evidence>
<dbReference type="Pfam" id="PF07992">
    <property type="entry name" value="Pyr_redox_2"/>
    <property type="match status" value="1"/>
</dbReference>
<dbReference type="Gene3D" id="3.50.50.60">
    <property type="entry name" value="FAD/NAD(P)-binding domain"/>
    <property type="match status" value="2"/>
</dbReference>
<dbReference type="Proteomes" id="UP000199622">
    <property type="component" value="Unassembled WGS sequence"/>
</dbReference>
<evidence type="ECO:0000313" key="2">
    <source>
        <dbReference type="EMBL" id="SEC66139.1"/>
    </source>
</evidence>
<dbReference type="OrthoDB" id="9802771at2"/>